<dbReference type="EMBL" id="MK500577">
    <property type="protein sequence ID" value="QBK92427.1"/>
    <property type="molecule type" value="Genomic_DNA"/>
</dbReference>
<keyword evidence="7" id="KW-0175">Coiled coil</keyword>
<feature type="domain" description="XPG-I" evidence="8">
    <location>
        <begin position="260"/>
        <end position="327"/>
    </location>
</feature>
<sequence>MGIKGFGDLLKRFPHVKEEISTLYIGRTKIAIDAMIIMYKYYCISVKRSFDHMSVLDQEVDRDEIRQDFLIQSMMSINNLLKMKITPIFVFDGDRRVLKKETTIERVDKRVKAEDRSKELLREYKDRVNEDKLYHSETQHIKEDDKYRYKYQSVEQYDQAIKSREEAIKQKEEIIKQYDKQIGEEINREEAIKQKEEIIKQYDKQIGEALILYEDINKQEPLKPLTINEIQTYEDTIEKKLKQSTTIDKDDIKAFRELIESVGIPTVTARNDGEELCAALCRERKVFAAYTTDTDVLVFGSPVQLRSIKRSSIEITHLSSILEECEWSMEQFVDFCITLGCDFNKRMRQIGPARALILINKYKSIDNYPDKFGKWELNTDSLRYKECREIFRKKSSTELCLEGFTDKELSNLKIDHSKLKTSQAYDWVDTLKELYSNLGDPITTLVDHIEESDDDI</sequence>
<keyword evidence="3" id="KW-0479">Metal-binding</keyword>
<evidence type="ECO:0000256" key="7">
    <source>
        <dbReference type="SAM" id="Coils"/>
    </source>
</evidence>
<evidence type="ECO:0000256" key="6">
    <source>
        <dbReference type="ARBA" id="ARBA00022842"/>
    </source>
</evidence>
<protein>
    <submittedName>
        <fullName evidence="10">Flap endonuclease</fullName>
    </submittedName>
</protein>
<evidence type="ECO:0000256" key="2">
    <source>
        <dbReference type="ARBA" id="ARBA00022722"/>
    </source>
</evidence>
<dbReference type="SMART" id="SM00485">
    <property type="entry name" value="XPGN"/>
    <property type="match status" value="1"/>
</dbReference>
<evidence type="ECO:0000259" key="8">
    <source>
        <dbReference type="SMART" id="SM00484"/>
    </source>
</evidence>
<gene>
    <name evidence="10" type="ORF">LCPAC401_00650</name>
</gene>
<accession>A0A481Z9E9</accession>
<evidence type="ECO:0000313" key="10">
    <source>
        <dbReference type="EMBL" id="QBK92427.1"/>
    </source>
</evidence>
<evidence type="ECO:0000256" key="1">
    <source>
        <dbReference type="ARBA" id="ARBA00001946"/>
    </source>
</evidence>
<dbReference type="InterPro" id="IPR006084">
    <property type="entry name" value="XPG/Rad2"/>
</dbReference>
<dbReference type="InterPro" id="IPR006086">
    <property type="entry name" value="XPG-I_dom"/>
</dbReference>
<evidence type="ECO:0000256" key="5">
    <source>
        <dbReference type="ARBA" id="ARBA00022801"/>
    </source>
</evidence>
<keyword evidence="6" id="KW-0460">Magnesium</keyword>
<evidence type="ECO:0000259" key="9">
    <source>
        <dbReference type="SMART" id="SM00485"/>
    </source>
</evidence>
<comment type="cofactor">
    <cofactor evidence="1">
        <name>Mg(2+)</name>
        <dbReference type="ChEBI" id="CHEBI:18420"/>
    </cofactor>
</comment>
<feature type="domain" description="XPG N-terminal" evidence="9">
    <location>
        <begin position="1"/>
        <end position="113"/>
    </location>
</feature>
<dbReference type="SUPFAM" id="SSF88723">
    <property type="entry name" value="PIN domain-like"/>
    <property type="match status" value="1"/>
</dbReference>
<dbReference type="SUPFAM" id="SSF47807">
    <property type="entry name" value="5' to 3' exonuclease, C-terminal subdomain"/>
    <property type="match status" value="1"/>
</dbReference>
<dbReference type="GO" id="GO:0003677">
    <property type="term" value="F:DNA binding"/>
    <property type="evidence" value="ECO:0007669"/>
    <property type="project" value="InterPro"/>
</dbReference>
<evidence type="ECO:0000256" key="3">
    <source>
        <dbReference type="ARBA" id="ARBA00022723"/>
    </source>
</evidence>
<dbReference type="PRINTS" id="PR00853">
    <property type="entry name" value="XPGRADSUPER"/>
</dbReference>
<keyword evidence="5" id="KW-0378">Hydrolase</keyword>
<dbReference type="InterPro" id="IPR008918">
    <property type="entry name" value="HhH2"/>
</dbReference>
<name>A0A481Z9E9_9VIRU</name>
<dbReference type="PANTHER" id="PTHR11081:SF9">
    <property type="entry name" value="FLAP ENDONUCLEASE 1"/>
    <property type="match status" value="1"/>
</dbReference>
<organism evidence="10">
    <name type="scientific">Pithovirus LCPAC401</name>
    <dbReference type="NCBI Taxonomy" id="2506595"/>
    <lineage>
        <taxon>Viruses</taxon>
        <taxon>Pithoviruses</taxon>
    </lineage>
</organism>
<dbReference type="Gene3D" id="3.40.50.1010">
    <property type="entry name" value="5'-nuclease"/>
    <property type="match status" value="1"/>
</dbReference>
<dbReference type="GO" id="GO:0046872">
    <property type="term" value="F:metal ion binding"/>
    <property type="evidence" value="ECO:0007669"/>
    <property type="project" value="UniProtKB-KW"/>
</dbReference>
<proteinExistence type="predicted"/>
<dbReference type="SMART" id="SM00279">
    <property type="entry name" value="HhH2"/>
    <property type="match status" value="1"/>
</dbReference>
<dbReference type="SMART" id="SM00484">
    <property type="entry name" value="XPGI"/>
    <property type="match status" value="1"/>
</dbReference>
<dbReference type="InterPro" id="IPR006085">
    <property type="entry name" value="XPG_DNA_repair_N"/>
</dbReference>
<evidence type="ECO:0000256" key="4">
    <source>
        <dbReference type="ARBA" id="ARBA00022759"/>
    </source>
</evidence>
<dbReference type="GO" id="GO:0017108">
    <property type="term" value="F:5'-flap endonuclease activity"/>
    <property type="evidence" value="ECO:0007669"/>
    <property type="project" value="TreeGrafter"/>
</dbReference>
<feature type="coiled-coil region" evidence="7">
    <location>
        <begin position="154"/>
        <end position="188"/>
    </location>
</feature>
<dbReference type="PANTHER" id="PTHR11081">
    <property type="entry name" value="FLAP ENDONUCLEASE FAMILY MEMBER"/>
    <property type="match status" value="1"/>
</dbReference>
<keyword evidence="4 10" id="KW-0255">Endonuclease</keyword>
<dbReference type="InterPro" id="IPR029060">
    <property type="entry name" value="PIN-like_dom_sf"/>
</dbReference>
<dbReference type="Pfam" id="PF00752">
    <property type="entry name" value="XPG_N"/>
    <property type="match status" value="1"/>
</dbReference>
<reference evidence="10" key="1">
    <citation type="journal article" date="2019" name="MBio">
        <title>Virus Genomes from Deep Sea Sediments Expand the Ocean Megavirome and Support Independent Origins of Viral Gigantism.</title>
        <authorList>
            <person name="Backstrom D."/>
            <person name="Yutin N."/>
            <person name="Jorgensen S.L."/>
            <person name="Dharamshi J."/>
            <person name="Homa F."/>
            <person name="Zaremba-Niedwiedzka K."/>
            <person name="Spang A."/>
            <person name="Wolf Y.I."/>
            <person name="Koonin E.V."/>
            <person name="Ettema T.J."/>
        </authorList>
    </citation>
    <scope>NUCLEOTIDE SEQUENCE</scope>
</reference>
<dbReference type="Gene3D" id="1.10.150.20">
    <property type="entry name" value="5' to 3' exonuclease, C-terminal subdomain"/>
    <property type="match status" value="1"/>
</dbReference>
<dbReference type="Pfam" id="PF00867">
    <property type="entry name" value="XPG_I"/>
    <property type="match status" value="1"/>
</dbReference>
<keyword evidence="2" id="KW-0540">Nuclease</keyword>
<dbReference type="InterPro" id="IPR036279">
    <property type="entry name" value="5-3_exonuclease_C_sf"/>
</dbReference>